<name>A0ABT4L9Z8_9SPHI</name>
<keyword evidence="2" id="KW-1185">Reference proteome</keyword>
<evidence type="ECO:0000313" key="2">
    <source>
        <dbReference type="Proteomes" id="UP001144347"/>
    </source>
</evidence>
<protein>
    <submittedName>
        <fullName evidence="1">DNA alkylation repair protein</fullName>
    </submittedName>
</protein>
<reference evidence="1" key="1">
    <citation type="submission" date="2022-12" db="EMBL/GenBank/DDBJ databases">
        <title>Genome sequence of HCMS5-2.</title>
        <authorList>
            <person name="Woo H."/>
        </authorList>
    </citation>
    <scope>NUCLEOTIDE SEQUENCE</scope>
    <source>
        <strain evidence="1">HCMS5-2</strain>
    </source>
</reference>
<gene>
    <name evidence="1" type="ORF">O0955_12030</name>
</gene>
<dbReference type="SUPFAM" id="SSF48371">
    <property type="entry name" value="ARM repeat"/>
    <property type="match status" value="1"/>
</dbReference>
<comment type="caution">
    <text evidence="1">The sequence shown here is derived from an EMBL/GenBank/DDBJ whole genome shotgun (WGS) entry which is preliminary data.</text>
</comment>
<organism evidence="1 2">
    <name type="scientific">Pedobacter punctiformis</name>
    <dbReference type="NCBI Taxonomy" id="3004097"/>
    <lineage>
        <taxon>Bacteria</taxon>
        <taxon>Pseudomonadati</taxon>
        <taxon>Bacteroidota</taxon>
        <taxon>Sphingobacteriia</taxon>
        <taxon>Sphingobacteriales</taxon>
        <taxon>Sphingobacteriaceae</taxon>
        <taxon>Pedobacter</taxon>
    </lineage>
</organism>
<proteinExistence type="predicted"/>
<dbReference type="Proteomes" id="UP001144347">
    <property type="component" value="Unassembled WGS sequence"/>
</dbReference>
<dbReference type="InterPro" id="IPR014825">
    <property type="entry name" value="DNA_alkylation"/>
</dbReference>
<dbReference type="Gene3D" id="1.25.40.290">
    <property type="entry name" value="ARM repeat domains"/>
    <property type="match status" value="1"/>
</dbReference>
<accession>A0ABT4L9Z8</accession>
<sequence length="367" mass="42189">MSSLLKDLYSPAFYERLSNVLAITIPDFDKPKFIKEIFTPDFEAKELKERMKHTAKVLHQFLPADYSQTIALLKKLINQLRIKGIGEDGLAYMFLPDYIETYGIDDFSNSVEALEFVTQFVSCEFAVRPFILKYGDDMIHAMEKWSLHENYKVRRLATEGCRPRLPWAMGIPALKKSPAPILPILENLKNDPSEWVRRSVANNLNDIAKDHPQTVLEIAKRWLGISKETDAIIKHGCRTLLKQGHVEILKHYGLSDEGILLSDFKILTPEVKIGESLEFSFSIANTNQTAQKIRLEYAVYYKKQNGENTKKVFKISERIYPAHSKTAINRKQKFVLITTRRFHLGTHQISVVINGAEKDKMSFELLV</sequence>
<dbReference type="EMBL" id="JAPWGM010000003">
    <property type="protein sequence ID" value="MCZ4244731.1"/>
    <property type="molecule type" value="Genomic_DNA"/>
</dbReference>
<dbReference type="PROSITE" id="PS50077">
    <property type="entry name" value="HEAT_REPEAT"/>
    <property type="match status" value="1"/>
</dbReference>
<dbReference type="InterPro" id="IPR016024">
    <property type="entry name" value="ARM-type_fold"/>
</dbReference>
<evidence type="ECO:0000313" key="1">
    <source>
        <dbReference type="EMBL" id="MCZ4244731.1"/>
    </source>
</evidence>
<dbReference type="InterPro" id="IPR021133">
    <property type="entry name" value="HEAT_type_2"/>
</dbReference>
<dbReference type="Pfam" id="PF08713">
    <property type="entry name" value="DNA_alkylation"/>
    <property type="match status" value="1"/>
</dbReference>
<dbReference type="RefSeq" id="WP_269427784.1">
    <property type="nucleotide sequence ID" value="NZ_JAPWGM010000003.1"/>
</dbReference>